<keyword evidence="1" id="KW-0472">Membrane</keyword>
<reference evidence="2 3" key="1">
    <citation type="submission" date="2013-12" db="EMBL/GenBank/DDBJ databases">
        <title>Draft genome of the parsitic nematode Ancylostoma duodenale.</title>
        <authorList>
            <person name="Mitreva M."/>
        </authorList>
    </citation>
    <scope>NUCLEOTIDE SEQUENCE [LARGE SCALE GENOMIC DNA]</scope>
    <source>
        <strain evidence="2 3">Zhejiang</strain>
    </source>
</reference>
<organism evidence="2 3">
    <name type="scientific">Ancylostoma duodenale</name>
    <dbReference type="NCBI Taxonomy" id="51022"/>
    <lineage>
        <taxon>Eukaryota</taxon>
        <taxon>Metazoa</taxon>
        <taxon>Ecdysozoa</taxon>
        <taxon>Nematoda</taxon>
        <taxon>Chromadorea</taxon>
        <taxon>Rhabditida</taxon>
        <taxon>Rhabditina</taxon>
        <taxon>Rhabditomorpha</taxon>
        <taxon>Strongyloidea</taxon>
        <taxon>Ancylostomatidae</taxon>
        <taxon>Ancylostomatinae</taxon>
        <taxon>Ancylostoma</taxon>
    </lineage>
</organism>
<evidence type="ECO:0000256" key="1">
    <source>
        <dbReference type="SAM" id="Phobius"/>
    </source>
</evidence>
<feature type="transmembrane region" description="Helical" evidence="1">
    <location>
        <begin position="21"/>
        <end position="39"/>
    </location>
</feature>
<dbReference type="EMBL" id="KN740477">
    <property type="protein sequence ID" value="KIH53746.1"/>
    <property type="molecule type" value="Genomic_DNA"/>
</dbReference>
<evidence type="ECO:0008006" key="4">
    <source>
        <dbReference type="Google" id="ProtNLM"/>
    </source>
</evidence>
<sequence length="48" mass="5516">MEKADVPQRIKTEKREDLQGIRGVAILFVLMMHLQPNSFRLGFVGVDM</sequence>
<name>A0A0C2G9W8_9BILA</name>
<keyword evidence="1" id="KW-0812">Transmembrane</keyword>
<proteinExistence type="predicted"/>
<dbReference type="AlphaFoldDB" id="A0A0C2G9W8"/>
<accession>A0A0C2G9W8</accession>
<keyword evidence="3" id="KW-1185">Reference proteome</keyword>
<dbReference type="Proteomes" id="UP000054047">
    <property type="component" value="Unassembled WGS sequence"/>
</dbReference>
<dbReference type="OrthoDB" id="10061508at2759"/>
<gene>
    <name evidence="2" type="ORF">ANCDUO_16115</name>
</gene>
<evidence type="ECO:0000313" key="3">
    <source>
        <dbReference type="Proteomes" id="UP000054047"/>
    </source>
</evidence>
<protein>
    <recommendedName>
        <fullName evidence="4">Acyltransferase 3 domain-containing protein</fullName>
    </recommendedName>
</protein>
<keyword evidence="1" id="KW-1133">Transmembrane helix</keyword>
<evidence type="ECO:0000313" key="2">
    <source>
        <dbReference type="EMBL" id="KIH53746.1"/>
    </source>
</evidence>